<comment type="subcellular location">
    <subcellularLocation>
        <location evidence="1">Bacterial flagellum basal body</location>
    </subcellularLocation>
    <subcellularLocation>
        <location evidence="2">Secreted</location>
    </subcellularLocation>
</comment>
<evidence type="ECO:0000313" key="10">
    <source>
        <dbReference type="EMBL" id="MFD2173011.1"/>
    </source>
</evidence>
<evidence type="ECO:0000256" key="4">
    <source>
        <dbReference type="ARBA" id="ARBA00016244"/>
    </source>
</evidence>
<evidence type="ECO:0000256" key="6">
    <source>
        <dbReference type="ARBA" id="ARBA00023143"/>
    </source>
</evidence>
<evidence type="ECO:0000313" key="11">
    <source>
        <dbReference type="Proteomes" id="UP001597413"/>
    </source>
</evidence>
<dbReference type="NCBIfam" id="TIGR02492">
    <property type="entry name" value="flgK_ends"/>
    <property type="match status" value="1"/>
</dbReference>
<evidence type="ECO:0000256" key="3">
    <source>
        <dbReference type="ARBA" id="ARBA00009677"/>
    </source>
</evidence>
<dbReference type="InterPro" id="IPR010930">
    <property type="entry name" value="Flg_bb/hook_C_dom"/>
</dbReference>
<dbReference type="Pfam" id="PF00460">
    <property type="entry name" value="Flg_bb_rod"/>
    <property type="match status" value="1"/>
</dbReference>
<evidence type="ECO:0000256" key="2">
    <source>
        <dbReference type="ARBA" id="ARBA00004613"/>
    </source>
</evidence>
<keyword evidence="5" id="KW-0964">Secreted</keyword>
<evidence type="ECO:0000256" key="5">
    <source>
        <dbReference type="ARBA" id="ARBA00022525"/>
    </source>
</evidence>
<sequence length="480" mass="49952">MGITNAFNNAVSGLTASSRKAEIVSANVANAMTEGYARRELSISAETLGGDNGGVRILGVNRIVDKALLQDKQLADAAAANVDVKVDFFANIEAEIGNPSEPGSLSESISNFENALLSAASMPDSTARLTATVSTAETIVTKINAISSEIQQSRLDADHAIGKQVDILNESIARIDDLNHAITSQLSTGRDASALMDERQMVLDQISEIVPIKVVDRDNNQISIFTKSGAILLDGKPNELAFSPASAMSATWSQSSGLSGLTLNGQPVSTLESGMFGGGTLAANFAIRDELGPEAQANLDAVARDLMTRLESVDVDATGAGLFTDAGSAFDATKEVGLAGRLRLNAAVDPDQSGSAVWRMRDGLAATTQGPAGDSSLLSSLATALSTETVPASGAMGSSQRSFAGLAASLLSNVSSDRQSAELTQSFTSARQQSLNDMVLGQGVDTDYEMQNLLVIEKAYSANAKVIATIDALMQQLLEL</sequence>
<reference evidence="11" key="1">
    <citation type="journal article" date="2019" name="Int. J. Syst. Evol. Microbiol.">
        <title>The Global Catalogue of Microorganisms (GCM) 10K type strain sequencing project: providing services to taxonomists for standard genome sequencing and annotation.</title>
        <authorList>
            <consortium name="The Broad Institute Genomics Platform"/>
            <consortium name="The Broad Institute Genome Sequencing Center for Infectious Disease"/>
            <person name="Wu L."/>
            <person name="Ma J."/>
        </authorList>
    </citation>
    <scope>NUCLEOTIDE SEQUENCE [LARGE SCALE GENOMIC DNA]</scope>
    <source>
        <strain evidence="11">CCUG 55131</strain>
    </source>
</reference>
<proteinExistence type="inferred from homology"/>
<evidence type="ECO:0000259" key="9">
    <source>
        <dbReference type="Pfam" id="PF22638"/>
    </source>
</evidence>
<dbReference type="PANTHER" id="PTHR30033:SF2">
    <property type="entry name" value="FLAGELLAR HOOK PROTEIN"/>
    <property type="match status" value="1"/>
</dbReference>
<dbReference type="Pfam" id="PF22638">
    <property type="entry name" value="FlgK_D1"/>
    <property type="match status" value="1"/>
</dbReference>
<dbReference type="Pfam" id="PF06429">
    <property type="entry name" value="Flg_bbr_C"/>
    <property type="match status" value="1"/>
</dbReference>
<keyword evidence="11" id="KW-1185">Reference proteome</keyword>
<feature type="domain" description="Flagellar basal body rod protein N-terminal" evidence="7">
    <location>
        <begin position="7"/>
        <end position="36"/>
    </location>
</feature>
<name>A0ABW5A634_9RHOB</name>
<keyword evidence="10" id="KW-0969">Cilium</keyword>
<dbReference type="RefSeq" id="WP_377386804.1">
    <property type="nucleotide sequence ID" value="NZ_JBHUIX010000003.1"/>
</dbReference>
<gene>
    <name evidence="10" type="primary">flgK</name>
    <name evidence="10" type="ORF">ACFSM0_02785</name>
</gene>
<keyword evidence="6" id="KW-0975">Bacterial flagellum</keyword>
<dbReference type="SUPFAM" id="SSF64518">
    <property type="entry name" value="Phase 1 flagellin"/>
    <property type="match status" value="1"/>
</dbReference>
<feature type="domain" description="Flagellar hook-associated protein FlgK helical" evidence="9">
    <location>
        <begin position="103"/>
        <end position="328"/>
    </location>
</feature>
<evidence type="ECO:0000259" key="8">
    <source>
        <dbReference type="Pfam" id="PF06429"/>
    </source>
</evidence>
<dbReference type="EMBL" id="JBHUIX010000003">
    <property type="protein sequence ID" value="MFD2173011.1"/>
    <property type="molecule type" value="Genomic_DNA"/>
</dbReference>
<keyword evidence="10" id="KW-0966">Cell projection</keyword>
<dbReference type="InterPro" id="IPR001444">
    <property type="entry name" value="Flag_bb_rod_N"/>
</dbReference>
<comment type="similarity">
    <text evidence="3">Belongs to the flagella basal body rod proteins family.</text>
</comment>
<protein>
    <recommendedName>
        <fullName evidence="4">Flagellar hook-associated protein 1</fullName>
    </recommendedName>
</protein>
<keyword evidence="10" id="KW-0282">Flagellum</keyword>
<dbReference type="InterPro" id="IPR002371">
    <property type="entry name" value="FlgK"/>
</dbReference>
<feature type="domain" description="Flagellar basal-body/hook protein C-terminal" evidence="8">
    <location>
        <begin position="441"/>
        <end position="480"/>
    </location>
</feature>
<evidence type="ECO:0000259" key="7">
    <source>
        <dbReference type="Pfam" id="PF00460"/>
    </source>
</evidence>
<dbReference type="PANTHER" id="PTHR30033">
    <property type="entry name" value="FLAGELLAR HOOK-ASSOCIATED PROTEIN 1"/>
    <property type="match status" value="1"/>
</dbReference>
<evidence type="ECO:0000256" key="1">
    <source>
        <dbReference type="ARBA" id="ARBA00004117"/>
    </source>
</evidence>
<comment type="caution">
    <text evidence="10">The sequence shown here is derived from an EMBL/GenBank/DDBJ whole genome shotgun (WGS) entry which is preliminary data.</text>
</comment>
<accession>A0ABW5A634</accession>
<dbReference type="Proteomes" id="UP001597413">
    <property type="component" value="Unassembled WGS sequence"/>
</dbReference>
<organism evidence="10 11">
    <name type="scientific">Rhodobacter lacus</name>
    <dbReference type="NCBI Taxonomy" id="1641972"/>
    <lineage>
        <taxon>Bacteria</taxon>
        <taxon>Pseudomonadati</taxon>
        <taxon>Pseudomonadota</taxon>
        <taxon>Alphaproteobacteria</taxon>
        <taxon>Rhodobacterales</taxon>
        <taxon>Rhodobacter group</taxon>
        <taxon>Rhodobacter</taxon>
    </lineage>
</organism>
<dbReference type="InterPro" id="IPR053927">
    <property type="entry name" value="FlgK_helical"/>
</dbReference>